<dbReference type="GO" id="GO:0061630">
    <property type="term" value="F:ubiquitin protein ligase activity"/>
    <property type="evidence" value="ECO:0007669"/>
    <property type="project" value="UniProtKB-EC"/>
</dbReference>
<feature type="region of interest" description="Disordered" evidence="9">
    <location>
        <begin position="44"/>
        <end position="97"/>
    </location>
</feature>
<keyword evidence="4" id="KW-0479">Metal-binding</keyword>
<dbReference type="SMART" id="SM00184">
    <property type="entry name" value="RING"/>
    <property type="match status" value="1"/>
</dbReference>
<evidence type="ECO:0000256" key="3">
    <source>
        <dbReference type="ARBA" id="ARBA00022679"/>
    </source>
</evidence>
<dbReference type="InterPro" id="IPR013083">
    <property type="entry name" value="Znf_RING/FYVE/PHD"/>
</dbReference>
<comment type="caution">
    <text evidence="11">The sequence shown here is derived from an EMBL/GenBank/DDBJ whole genome shotgun (WGS) entry which is preliminary data.</text>
</comment>
<dbReference type="InterPro" id="IPR001841">
    <property type="entry name" value="Znf_RING"/>
</dbReference>
<evidence type="ECO:0000256" key="5">
    <source>
        <dbReference type="ARBA" id="ARBA00022771"/>
    </source>
</evidence>
<dbReference type="Gene3D" id="3.30.40.10">
    <property type="entry name" value="Zinc/RING finger domain, C3HC4 (zinc finger)"/>
    <property type="match status" value="1"/>
</dbReference>
<evidence type="ECO:0000256" key="8">
    <source>
        <dbReference type="PROSITE-ProRule" id="PRU00175"/>
    </source>
</evidence>
<comment type="catalytic activity">
    <reaction evidence="1">
        <text>S-ubiquitinyl-[E2 ubiquitin-conjugating enzyme]-L-cysteine + [acceptor protein]-L-lysine = [E2 ubiquitin-conjugating enzyme]-L-cysteine + N(6)-ubiquitinyl-[acceptor protein]-L-lysine.</text>
        <dbReference type="EC" id="2.3.2.27"/>
    </reaction>
</comment>
<dbReference type="PANTHER" id="PTHR22937:SF201">
    <property type="entry name" value="RING-TYPE E3 UBIQUITIN TRANSFERASE"/>
    <property type="match status" value="1"/>
</dbReference>
<evidence type="ECO:0000256" key="7">
    <source>
        <dbReference type="ARBA" id="ARBA00022833"/>
    </source>
</evidence>
<dbReference type="CDD" id="cd16469">
    <property type="entry name" value="RING-H2_RNF24-like"/>
    <property type="match status" value="1"/>
</dbReference>
<gene>
    <name evidence="11" type="ORF">ERUC_LOCUS24050</name>
</gene>
<evidence type="ECO:0000256" key="4">
    <source>
        <dbReference type="ARBA" id="ARBA00022723"/>
    </source>
</evidence>
<feature type="domain" description="RING-type" evidence="10">
    <location>
        <begin position="392"/>
        <end position="433"/>
    </location>
</feature>
<evidence type="ECO:0000313" key="12">
    <source>
        <dbReference type="Proteomes" id="UP001642260"/>
    </source>
</evidence>
<evidence type="ECO:0000256" key="2">
    <source>
        <dbReference type="ARBA" id="ARBA00012483"/>
    </source>
</evidence>
<dbReference type="EC" id="2.3.2.27" evidence="2"/>
<accession>A0ABC8KIH0</accession>
<organism evidence="11 12">
    <name type="scientific">Eruca vesicaria subsp. sativa</name>
    <name type="common">Garden rocket</name>
    <name type="synonym">Eruca sativa</name>
    <dbReference type="NCBI Taxonomy" id="29727"/>
    <lineage>
        <taxon>Eukaryota</taxon>
        <taxon>Viridiplantae</taxon>
        <taxon>Streptophyta</taxon>
        <taxon>Embryophyta</taxon>
        <taxon>Tracheophyta</taxon>
        <taxon>Spermatophyta</taxon>
        <taxon>Magnoliopsida</taxon>
        <taxon>eudicotyledons</taxon>
        <taxon>Gunneridae</taxon>
        <taxon>Pentapetalae</taxon>
        <taxon>rosids</taxon>
        <taxon>malvids</taxon>
        <taxon>Brassicales</taxon>
        <taxon>Brassicaceae</taxon>
        <taxon>Brassiceae</taxon>
        <taxon>Eruca</taxon>
    </lineage>
</organism>
<keyword evidence="12" id="KW-1185">Reference proteome</keyword>
<dbReference type="Pfam" id="PF13639">
    <property type="entry name" value="zf-RING_2"/>
    <property type="match status" value="1"/>
</dbReference>
<evidence type="ECO:0000313" key="11">
    <source>
        <dbReference type="EMBL" id="CAH8358294.1"/>
    </source>
</evidence>
<sequence>MRQRNMMNGFDMEQHSHPNIPPMNPVPTFENNNNSMFNGIPHYPPHPHHHHHQGASDPGPSMSTPPSLYLPYAPLHAPPSHPLAPGTHGASDPHFMGHGYKRKSSEAIPGNYQYLNESAASCSFPPETAPFPFPHYPTSTSYPQPIDQRSVRSRVGGAVSMDPPPYSHVNYGPHHVPPIWYDQHVNDDTSDGSSSSFWLQPPPSVPFMHGNGSIDSGNVCLPRFNEASSSRNDGPLAYPMPNYFTHHQAPPPRPPPPAVYPRMAPASYTAPYSHARPVQSPGFRMSLQHPRDDFFAAATLRYNGLSHLRAIPAYEDEGDFYDDYVDDHEDMRLDIEDMSYEELLALSEDIGTVKTGLSEETVKDLVKRRTSISTRINLEEAPPSTDLETDFCTICQENYKNQEKIATLDCKHEYHAECLEKWLVIKNVCPICKSEALVTEKNKERSSIGG</sequence>
<dbReference type="PANTHER" id="PTHR22937">
    <property type="entry name" value="E3 UBIQUITIN-PROTEIN LIGASE RNF165"/>
    <property type="match status" value="1"/>
</dbReference>
<keyword evidence="3" id="KW-0808">Transferase</keyword>
<evidence type="ECO:0000259" key="10">
    <source>
        <dbReference type="PROSITE" id="PS50089"/>
    </source>
</evidence>
<keyword evidence="7" id="KW-0862">Zinc</keyword>
<evidence type="ECO:0000256" key="6">
    <source>
        <dbReference type="ARBA" id="ARBA00022786"/>
    </source>
</evidence>
<reference evidence="11 12" key="1">
    <citation type="submission" date="2022-03" db="EMBL/GenBank/DDBJ databases">
        <authorList>
            <person name="Macdonald S."/>
            <person name="Ahmed S."/>
            <person name="Newling K."/>
        </authorList>
    </citation>
    <scope>NUCLEOTIDE SEQUENCE [LARGE SCALE GENOMIC DNA]</scope>
</reference>
<protein>
    <recommendedName>
        <fullName evidence="2">RING-type E3 ubiquitin transferase</fullName>
        <ecNumber evidence="2">2.3.2.27</ecNumber>
    </recommendedName>
</protein>
<name>A0ABC8KIH0_ERUVS</name>
<proteinExistence type="predicted"/>
<dbReference type="GO" id="GO:0008270">
    <property type="term" value="F:zinc ion binding"/>
    <property type="evidence" value="ECO:0007669"/>
    <property type="project" value="UniProtKB-KW"/>
</dbReference>
<dbReference type="SUPFAM" id="SSF57850">
    <property type="entry name" value="RING/U-box"/>
    <property type="match status" value="1"/>
</dbReference>
<dbReference type="Proteomes" id="UP001642260">
    <property type="component" value="Unassembled WGS sequence"/>
</dbReference>
<dbReference type="InterPro" id="IPR045191">
    <property type="entry name" value="MBR1/2-like"/>
</dbReference>
<keyword evidence="6" id="KW-0833">Ubl conjugation pathway</keyword>
<evidence type="ECO:0000256" key="1">
    <source>
        <dbReference type="ARBA" id="ARBA00000900"/>
    </source>
</evidence>
<dbReference type="AlphaFoldDB" id="A0ABC8KIH0"/>
<evidence type="ECO:0000256" key="9">
    <source>
        <dbReference type="SAM" id="MobiDB-lite"/>
    </source>
</evidence>
<dbReference type="EMBL" id="CAKOAT010244043">
    <property type="protein sequence ID" value="CAH8358294.1"/>
    <property type="molecule type" value="Genomic_DNA"/>
</dbReference>
<feature type="compositionally biased region" description="Low complexity" evidence="9">
    <location>
        <begin position="65"/>
        <end position="75"/>
    </location>
</feature>
<keyword evidence="5 8" id="KW-0863">Zinc-finger</keyword>
<dbReference type="PROSITE" id="PS50089">
    <property type="entry name" value="ZF_RING_2"/>
    <property type="match status" value="1"/>
</dbReference>